<dbReference type="Proteomes" id="UP000199584">
    <property type="component" value="Unassembled WGS sequence"/>
</dbReference>
<organism evidence="3 4">
    <name type="scientific">Desulfoscipio geothermicus DSM 3669</name>
    <dbReference type="NCBI Taxonomy" id="1121426"/>
    <lineage>
        <taxon>Bacteria</taxon>
        <taxon>Bacillati</taxon>
        <taxon>Bacillota</taxon>
        <taxon>Clostridia</taxon>
        <taxon>Eubacteriales</taxon>
        <taxon>Desulfallaceae</taxon>
        <taxon>Desulfoscipio</taxon>
    </lineage>
</organism>
<accession>A0A1I6D671</accession>
<dbReference type="PANTHER" id="PTHR34039:SF1">
    <property type="entry name" value="UPF0102 PROTEIN YRAN"/>
    <property type="match status" value="1"/>
</dbReference>
<protein>
    <recommendedName>
        <fullName evidence="2">UPF0102 protein SAMN05660706_10626</fullName>
    </recommendedName>
</protein>
<gene>
    <name evidence="3" type="ORF">SAMN05660706_10626</name>
</gene>
<dbReference type="AlphaFoldDB" id="A0A1I6D671"/>
<dbReference type="EMBL" id="FOYM01000006">
    <property type="protein sequence ID" value="SFR00930.1"/>
    <property type="molecule type" value="Genomic_DNA"/>
</dbReference>
<dbReference type="InterPro" id="IPR011856">
    <property type="entry name" value="tRNA_endonuc-like_dom_sf"/>
</dbReference>
<keyword evidence="4" id="KW-1185">Reference proteome</keyword>
<reference evidence="4" key="1">
    <citation type="submission" date="2016-10" db="EMBL/GenBank/DDBJ databases">
        <authorList>
            <person name="Varghese N."/>
            <person name="Submissions S."/>
        </authorList>
    </citation>
    <scope>NUCLEOTIDE SEQUENCE [LARGE SCALE GENOMIC DNA]</scope>
    <source>
        <strain evidence="4">DSM 3669</strain>
    </source>
</reference>
<evidence type="ECO:0000313" key="3">
    <source>
        <dbReference type="EMBL" id="SFR00930.1"/>
    </source>
</evidence>
<dbReference type="InterPro" id="IPR003509">
    <property type="entry name" value="UPF0102_YraN-like"/>
</dbReference>
<proteinExistence type="inferred from homology"/>
<dbReference type="CDD" id="cd20736">
    <property type="entry name" value="PoNe_Nuclease"/>
    <property type="match status" value="1"/>
</dbReference>
<dbReference type="NCBIfam" id="NF009154">
    <property type="entry name" value="PRK12497.3-3"/>
    <property type="match status" value="1"/>
</dbReference>
<dbReference type="GO" id="GO:0004519">
    <property type="term" value="F:endonuclease activity"/>
    <property type="evidence" value="ECO:0007669"/>
    <property type="project" value="UniProtKB-KW"/>
</dbReference>
<name>A0A1I6D671_9FIRM</name>
<comment type="similarity">
    <text evidence="1 2">Belongs to the UPF0102 family.</text>
</comment>
<dbReference type="PANTHER" id="PTHR34039">
    <property type="entry name" value="UPF0102 PROTEIN YRAN"/>
    <property type="match status" value="1"/>
</dbReference>
<dbReference type="STRING" id="39060.SAMN05660706_10626"/>
<dbReference type="NCBIfam" id="TIGR00252">
    <property type="entry name" value="YraN family protein"/>
    <property type="match status" value="1"/>
</dbReference>
<sequence length="117" mass="13517">MTLQRRRLGIRGENIAASYLQKKGLRIVERNYRCRLGEIDIIARDGGCLIFVEVRTKSTRTFGLPQESITAAKVRKLRRLAQYYLVQRSMGELNVRFDVVAVNCVEDMQITHIENAF</sequence>
<dbReference type="HAMAP" id="MF_00048">
    <property type="entry name" value="UPF0102"/>
    <property type="match status" value="1"/>
</dbReference>
<dbReference type="OrthoDB" id="9802516at2"/>
<dbReference type="Pfam" id="PF02021">
    <property type="entry name" value="UPF0102"/>
    <property type="match status" value="1"/>
</dbReference>
<dbReference type="NCBIfam" id="NF009150">
    <property type="entry name" value="PRK12497.1-3"/>
    <property type="match status" value="1"/>
</dbReference>
<dbReference type="SUPFAM" id="SSF52980">
    <property type="entry name" value="Restriction endonuclease-like"/>
    <property type="match status" value="1"/>
</dbReference>
<evidence type="ECO:0000256" key="1">
    <source>
        <dbReference type="ARBA" id="ARBA00006738"/>
    </source>
</evidence>
<keyword evidence="3" id="KW-0378">Hydrolase</keyword>
<dbReference type="Gene3D" id="3.40.1350.10">
    <property type="match status" value="1"/>
</dbReference>
<evidence type="ECO:0000256" key="2">
    <source>
        <dbReference type="HAMAP-Rule" id="MF_00048"/>
    </source>
</evidence>
<keyword evidence="3" id="KW-0255">Endonuclease</keyword>
<dbReference type="GO" id="GO:0003676">
    <property type="term" value="F:nucleic acid binding"/>
    <property type="evidence" value="ECO:0007669"/>
    <property type="project" value="InterPro"/>
</dbReference>
<evidence type="ECO:0000313" key="4">
    <source>
        <dbReference type="Proteomes" id="UP000199584"/>
    </source>
</evidence>
<dbReference type="RefSeq" id="WP_092482340.1">
    <property type="nucleotide sequence ID" value="NZ_FOYM01000006.1"/>
</dbReference>
<keyword evidence="3" id="KW-0540">Nuclease</keyword>
<dbReference type="InterPro" id="IPR011335">
    <property type="entry name" value="Restrct_endonuc-II-like"/>
</dbReference>